<evidence type="ECO:0000256" key="3">
    <source>
        <dbReference type="ARBA" id="ARBA00022679"/>
    </source>
</evidence>
<proteinExistence type="inferred from homology"/>
<name>A0A0D2Q4Q4_GOSRA</name>
<keyword evidence="3" id="KW-0808">Transferase</keyword>
<protein>
    <submittedName>
        <fullName evidence="4">Uncharacterized protein</fullName>
    </submittedName>
</protein>
<gene>
    <name evidence="4" type="ORF">B456_001G265300</name>
</gene>
<dbReference type="Gramene" id="KJB11546">
    <property type="protein sequence ID" value="KJB11546"/>
    <property type="gene ID" value="B456_001G265300"/>
</dbReference>
<reference evidence="4 5" key="1">
    <citation type="journal article" date="2012" name="Nature">
        <title>Repeated polyploidization of Gossypium genomes and the evolution of spinnable cotton fibres.</title>
        <authorList>
            <person name="Paterson A.H."/>
            <person name="Wendel J.F."/>
            <person name="Gundlach H."/>
            <person name="Guo H."/>
            <person name="Jenkins J."/>
            <person name="Jin D."/>
            <person name="Llewellyn D."/>
            <person name="Showmaker K.C."/>
            <person name="Shu S."/>
            <person name="Udall J."/>
            <person name="Yoo M.J."/>
            <person name="Byers R."/>
            <person name="Chen W."/>
            <person name="Doron-Faigenboim A."/>
            <person name="Duke M.V."/>
            <person name="Gong L."/>
            <person name="Grimwood J."/>
            <person name="Grover C."/>
            <person name="Grupp K."/>
            <person name="Hu G."/>
            <person name="Lee T.H."/>
            <person name="Li J."/>
            <person name="Lin L."/>
            <person name="Liu T."/>
            <person name="Marler B.S."/>
            <person name="Page J.T."/>
            <person name="Roberts A.W."/>
            <person name="Romanel E."/>
            <person name="Sanders W.S."/>
            <person name="Szadkowski E."/>
            <person name="Tan X."/>
            <person name="Tang H."/>
            <person name="Xu C."/>
            <person name="Wang J."/>
            <person name="Wang Z."/>
            <person name="Zhang D."/>
            <person name="Zhang L."/>
            <person name="Ashrafi H."/>
            <person name="Bedon F."/>
            <person name="Bowers J.E."/>
            <person name="Brubaker C.L."/>
            <person name="Chee P.W."/>
            <person name="Das S."/>
            <person name="Gingle A.R."/>
            <person name="Haigler C.H."/>
            <person name="Harker D."/>
            <person name="Hoffmann L.V."/>
            <person name="Hovav R."/>
            <person name="Jones D.C."/>
            <person name="Lemke C."/>
            <person name="Mansoor S."/>
            <person name="ur Rahman M."/>
            <person name="Rainville L.N."/>
            <person name="Rambani A."/>
            <person name="Reddy U.K."/>
            <person name="Rong J.K."/>
            <person name="Saranga Y."/>
            <person name="Scheffler B.E."/>
            <person name="Scheffler J.A."/>
            <person name="Stelly D.M."/>
            <person name="Triplett B.A."/>
            <person name="Van Deynze A."/>
            <person name="Vaslin M.F."/>
            <person name="Waghmare V.N."/>
            <person name="Walford S.A."/>
            <person name="Wright R.J."/>
            <person name="Zaki E.A."/>
            <person name="Zhang T."/>
            <person name="Dennis E.S."/>
            <person name="Mayer K.F."/>
            <person name="Peterson D.G."/>
            <person name="Rokhsar D.S."/>
            <person name="Wang X."/>
            <person name="Schmutz J."/>
        </authorList>
    </citation>
    <scope>NUCLEOTIDE SEQUENCE [LARGE SCALE GENOMIC DNA]</scope>
</reference>
<dbReference type="PANTHER" id="PTHR48047">
    <property type="entry name" value="GLYCOSYLTRANSFERASE"/>
    <property type="match status" value="1"/>
</dbReference>
<evidence type="ECO:0000313" key="4">
    <source>
        <dbReference type="EMBL" id="KJB11546.1"/>
    </source>
</evidence>
<accession>A0A0D2Q4Q4</accession>
<keyword evidence="2" id="KW-0328">Glycosyltransferase</keyword>
<dbReference type="InterPro" id="IPR002213">
    <property type="entry name" value="UDP_glucos_trans"/>
</dbReference>
<keyword evidence="5" id="KW-1185">Reference proteome</keyword>
<dbReference type="Gene3D" id="3.40.50.2000">
    <property type="entry name" value="Glycogen Phosphorylase B"/>
    <property type="match status" value="1"/>
</dbReference>
<dbReference type="PANTHER" id="PTHR48047:SF51">
    <property type="entry name" value="GLYCOSYLTRANSFERASE"/>
    <property type="match status" value="1"/>
</dbReference>
<dbReference type="OMA" id="MESMCAG"/>
<organism evidence="4 5">
    <name type="scientific">Gossypium raimondii</name>
    <name type="common">Peruvian cotton</name>
    <name type="synonym">Gossypium klotzschianum subsp. raimondii</name>
    <dbReference type="NCBI Taxonomy" id="29730"/>
    <lineage>
        <taxon>Eukaryota</taxon>
        <taxon>Viridiplantae</taxon>
        <taxon>Streptophyta</taxon>
        <taxon>Embryophyta</taxon>
        <taxon>Tracheophyta</taxon>
        <taxon>Spermatophyta</taxon>
        <taxon>Magnoliopsida</taxon>
        <taxon>eudicotyledons</taxon>
        <taxon>Gunneridae</taxon>
        <taxon>Pentapetalae</taxon>
        <taxon>rosids</taxon>
        <taxon>malvids</taxon>
        <taxon>Malvales</taxon>
        <taxon>Malvaceae</taxon>
        <taxon>Malvoideae</taxon>
        <taxon>Gossypium</taxon>
    </lineage>
</organism>
<evidence type="ECO:0000256" key="2">
    <source>
        <dbReference type="ARBA" id="ARBA00022676"/>
    </source>
</evidence>
<dbReference type="Proteomes" id="UP000032304">
    <property type="component" value="Chromosome 1"/>
</dbReference>
<evidence type="ECO:0000313" key="5">
    <source>
        <dbReference type="Proteomes" id="UP000032304"/>
    </source>
</evidence>
<dbReference type="EMBL" id="CM001740">
    <property type="protein sequence ID" value="KJB11546.1"/>
    <property type="molecule type" value="Genomic_DNA"/>
</dbReference>
<dbReference type="AlphaFoldDB" id="A0A0D2Q4Q4"/>
<dbReference type="eggNOG" id="KOG1192">
    <property type="taxonomic scope" value="Eukaryota"/>
</dbReference>
<dbReference type="SUPFAM" id="SSF53756">
    <property type="entry name" value="UDP-Glycosyltransferase/glycogen phosphorylase"/>
    <property type="match status" value="1"/>
</dbReference>
<comment type="similarity">
    <text evidence="1">Belongs to the UDP-glycosyltransferase family.</text>
</comment>
<sequence length="158" mass="18051">IQWQDQKLAQGCSILYVAFCSQAEEKKNFNNKLKGGSIVVKQWVDKRQILKRQCAEGFLRHCGWNSALESICYTVLILAWPMIAEQALNARMVVEEFKVGRRVESTCNGMKPGFLKWERLMKMAKELMEGVMGKQVRKRVKEVAELAKMAMADSNGSF</sequence>
<dbReference type="GO" id="GO:0035251">
    <property type="term" value="F:UDP-glucosyltransferase activity"/>
    <property type="evidence" value="ECO:0007669"/>
    <property type="project" value="TreeGrafter"/>
</dbReference>
<dbReference type="Pfam" id="PF00201">
    <property type="entry name" value="UDPGT"/>
    <property type="match status" value="1"/>
</dbReference>
<feature type="non-terminal residue" evidence="4">
    <location>
        <position position="1"/>
    </location>
</feature>
<evidence type="ECO:0000256" key="1">
    <source>
        <dbReference type="ARBA" id="ARBA00009995"/>
    </source>
</evidence>